<evidence type="ECO:0000313" key="2">
    <source>
        <dbReference type="EMBL" id="TYK23388.1"/>
    </source>
</evidence>
<protein>
    <submittedName>
        <fullName evidence="1">Retrovirus-related Pol polyprotein from transposon TNT 1-94</fullName>
    </submittedName>
</protein>
<dbReference type="EMBL" id="SSTD01004586">
    <property type="protein sequence ID" value="TYK23388.1"/>
    <property type="molecule type" value="Genomic_DNA"/>
</dbReference>
<accession>A0A5A7TBM9</accession>
<dbReference type="EMBL" id="SSTE01017567">
    <property type="protein sequence ID" value="KAA0040318.1"/>
    <property type="molecule type" value="Genomic_DNA"/>
</dbReference>
<dbReference type="STRING" id="1194695.A0A5A7TBM9"/>
<reference evidence="3 4" key="1">
    <citation type="submission" date="2019-08" db="EMBL/GenBank/DDBJ databases">
        <title>Draft genome sequences of two oriental melons (Cucumis melo L. var makuwa).</title>
        <authorList>
            <person name="Kwon S.-Y."/>
        </authorList>
    </citation>
    <scope>NUCLEOTIDE SEQUENCE [LARGE SCALE GENOMIC DNA]</scope>
    <source>
        <strain evidence="4">cv. Chang Bougi</strain>
        <strain evidence="3">cv. SW 3</strain>
        <tissue evidence="1">Leaf</tissue>
    </source>
</reference>
<comment type="caution">
    <text evidence="1">The sequence shown here is derived from an EMBL/GenBank/DDBJ whole genome shotgun (WGS) entry which is preliminary data.</text>
</comment>
<dbReference type="PANTHER" id="PTHR11439:SF470">
    <property type="entry name" value="CYSTEINE-RICH RLK (RECEPTOR-LIKE PROTEIN KINASE) 8"/>
    <property type="match status" value="1"/>
</dbReference>
<dbReference type="AlphaFoldDB" id="A0A5A7TBM9"/>
<dbReference type="Proteomes" id="UP000321947">
    <property type="component" value="Unassembled WGS sequence"/>
</dbReference>
<dbReference type="OrthoDB" id="414945at2759"/>
<proteinExistence type="predicted"/>
<evidence type="ECO:0000313" key="3">
    <source>
        <dbReference type="Proteomes" id="UP000321393"/>
    </source>
</evidence>
<gene>
    <name evidence="2" type="ORF">E5676_scaffold142G004540</name>
    <name evidence="1" type="ORF">E6C27_scaffold460G00190</name>
</gene>
<dbReference type="CDD" id="cd09272">
    <property type="entry name" value="RNase_HI_RT_Ty1"/>
    <property type="match status" value="1"/>
</dbReference>
<name>A0A5A7TBM9_CUCMM</name>
<organism evidence="1 3">
    <name type="scientific">Cucumis melo var. makuwa</name>
    <name type="common">Oriental melon</name>
    <dbReference type="NCBI Taxonomy" id="1194695"/>
    <lineage>
        <taxon>Eukaryota</taxon>
        <taxon>Viridiplantae</taxon>
        <taxon>Streptophyta</taxon>
        <taxon>Embryophyta</taxon>
        <taxon>Tracheophyta</taxon>
        <taxon>Spermatophyta</taxon>
        <taxon>Magnoliopsida</taxon>
        <taxon>eudicotyledons</taxon>
        <taxon>Gunneridae</taxon>
        <taxon>Pentapetalae</taxon>
        <taxon>rosids</taxon>
        <taxon>fabids</taxon>
        <taxon>Cucurbitales</taxon>
        <taxon>Cucurbitaceae</taxon>
        <taxon>Benincaseae</taxon>
        <taxon>Cucumis</taxon>
    </lineage>
</organism>
<evidence type="ECO:0000313" key="1">
    <source>
        <dbReference type="EMBL" id="KAA0040318.1"/>
    </source>
</evidence>
<sequence>MDLPLGYKHGKAITKAEKLVCKLHKSIYGLKQASCHWFDKFHMPCCFLAFINRNQIILYLLKLLEDAGLLACKPATLPLNPNVKLASDDKLCWLIQNLKDILLAVYCILQFPETLGRGILFQPTNSFQLSAFSDADWGSCLDTRKSATGYCVFLGDSLRAWKSKNQMTVSCSSAICTPSPALIFCDNTSAMRIANNPIFHECTKHIESDCHFIRDHIQKEVVKLLPVHTHLQLAYIFTKALFLLF</sequence>
<dbReference type="Proteomes" id="UP000321393">
    <property type="component" value="Unassembled WGS sequence"/>
</dbReference>
<evidence type="ECO:0000313" key="4">
    <source>
        <dbReference type="Proteomes" id="UP000321947"/>
    </source>
</evidence>
<dbReference type="PANTHER" id="PTHR11439">
    <property type="entry name" value="GAG-POL-RELATED RETROTRANSPOSON"/>
    <property type="match status" value="1"/>
</dbReference>